<name>A0AAV3P9T8_LITER</name>
<dbReference type="AlphaFoldDB" id="A0AAV3P9T8"/>
<evidence type="ECO:0000313" key="2">
    <source>
        <dbReference type="Proteomes" id="UP001454036"/>
    </source>
</evidence>
<comment type="caution">
    <text evidence="1">The sequence shown here is derived from an EMBL/GenBank/DDBJ whole genome shotgun (WGS) entry which is preliminary data.</text>
</comment>
<proteinExistence type="predicted"/>
<gene>
    <name evidence="1" type="ORF">LIER_42927</name>
</gene>
<protein>
    <submittedName>
        <fullName evidence="1">Uncharacterized protein</fullName>
    </submittedName>
</protein>
<evidence type="ECO:0000313" key="1">
    <source>
        <dbReference type="EMBL" id="GAA0146853.1"/>
    </source>
</evidence>
<dbReference type="EMBL" id="BAABME010031726">
    <property type="protein sequence ID" value="GAA0146853.1"/>
    <property type="molecule type" value="Genomic_DNA"/>
</dbReference>
<sequence>MFFNLNRPIISVAGEHWPSSYDASMPLSTCWKVDFTCAAEMVQYSKAPVSELSGSFNSYCLLSISGNSQVVSSSYPSELSSGDLLTHPHANQDYMFLQVSDLDIQLLIGLGVKEARCIVTATFIRLVEFT</sequence>
<organism evidence="1 2">
    <name type="scientific">Lithospermum erythrorhizon</name>
    <name type="common">Purple gromwell</name>
    <name type="synonym">Lithospermum officinale var. erythrorhizon</name>
    <dbReference type="NCBI Taxonomy" id="34254"/>
    <lineage>
        <taxon>Eukaryota</taxon>
        <taxon>Viridiplantae</taxon>
        <taxon>Streptophyta</taxon>
        <taxon>Embryophyta</taxon>
        <taxon>Tracheophyta</taxon>
        <taxon>Spermatophyta</taxon>
        <taxon>Magnoliopsida</taxon>
        <taxon>eudicotyledons</taxon>
        <taxon>Gunneridae</taxon>
        <taxon>Pentapetalae</taxon>
        <taxon>asterids</taxon>
        <taxon>lamiids</taxon>
        <taxon>Boraginales</taxon>
        <taxon>Boraginaceae</taxon>
        <taxon>Boraginoideae</taxon>
        <taxon>Lithospermeae</taxon>
        <taxon>Lithospermum</taxon>
    </lineage>
</organism>
<keyword evidence="2" id="KW-1185">Reference proteome</keyword>
<accession>A0AAV3P9T8</accession>
<reference evidence="1 2" key="1">
    <citation type="submission" date="2024-01" db="EMBL/GenBank/DDBJ databases">
        <title>The complete chloroplast genome sequence of Lithospermum erythrorhizon: insights into the phylogenetic relationship among Boraginaceae species and the maternal lineages of purple gromwells.</title>
        <authorList>
            <person name="Okada T."/>
            <person name="Watanabe K."/>
        </authorList>
    </citation>
    <scope>NUCLEOTIDE SEQUENCE [LARGE SCALE GENOMIC DNA]</scope>
</reference>
<dbReference type="Proteomes" id="UP001454036">
    <property type="component" value="Unassembled WGS sequence"/>
</dbReference>